<comment type="caution">
    <text evidence="4">The sequence shown here is derived from an EMBL/GenBank/DDBJ whole genome shotgun (WGS) entry which is preliminary data.</text>
</comment>
<protein>
    <submittedName>
        <fullName evidence="4">Glycosyl transferase family group 2 protein</fullName>
    </submittedName>
</protein>
<keyword evidence="5" id="KW-1185">Reference proteome</keyword>
<dbReference type="GO" id="GO:0016740">
    <property type="term" value="F:transferase activity"/>
    <property type="evidence" value="ECO:0007669"/>
    <property type="project" value="UniProtKB-KW"/>
</dbReference>
<dbReference type="EMBL" id="JAGRRH010000007">
    <property type="protein sequence ID" value="KAG7367455.1"/>
    <property type="molecule type" value="Genomic_DNA"/>
</dbReference>
<accession>A0A9K3LT22</accession>
<feature type="compositionally biased region" description="Polar residues" evidence="1">
    <location>
        <begin position="18"/>
        <end position="41"/>
    </location>
</feature>
<evidence type="ECO:0000313" key="5">
    <source>
        <dbReference type="Proteomes" id="UP000693970"/>
    </source>
</evidence>
<feature type="transmembrane region" description="Helical" evidence="2">
    <location>
        <begin position="798"/>
        <end position="822"/>
    </location>
</feature>
<proteinExistence type="predicted"/>
<feature type="transmembrane region" description="Helical" evidence="2">
    <location>
        <begin position="162"/>
        <end position="188"/>
    </location>
</feature>
<keyword evidence="2" id="KW-0472">Membrane</keyword>
<evidence type="ECO:0000259" key="3">
    <source>
        <dbReference type="Pfam" id="PF13632"/>
    </source>
</evidence>
<dbReference type="Pfam" id="PF13632">
    <property type="entry name" value="Glyco_trans_2_3"/>
    <property type="match status" value="1"/>
</dbReference>
<reference evidence="4" key="1">
    <citation type="journal article" date="2021" name="Sci. Rep.">
        <title>Diploid genomic architecture of Nitzschia inconspicua, an elite biomass production diatom.</title>
        <authorList>
            <person name="Oliver A."/>
            <person name="Podell S."/>
            <person name="Pinowska A."/>
            <person name="Traller J.C."/>
            <person name="Smith S.R."/>
            <person name="McClure R."/>
            <person name="Beliaev A."/>
            <person name="Bohutskyi P."/>
            <person name="Hill E.A."/>
            <person name="Rabines A."/>
            <person name="Zheng H."/>
            <person name="Allen L.Z."/>
            <person name="Kuo A."/>
            <person name="Grigoriev I.V."/>
            <person name="Allen A.E."/>
            <person name="Hazlebeck D."/>
            <person name="Allen E.E."/>
        </authorList>
    </citation>
    <scope>NUCLEOTIDE SEQUENCE</scope>
    <source>
        <strain evidence="4">Hildebrandi</strain>
    </source>
</reference>
<sequence>MAPVNADNVEMVYGANGPSRTTSNVPRNSSAPKPVHSSNHGNAPYVDFENVFDPFERDADDVREFFDEEGTGPIDLDAEVENPNMIFHNPMNDGVLNDAVHQIAGSPWAKPAINPSNRPTEPLSIAKYASSFAFILTIGWVGFLFFLAIWNYTTIGRTIVEIIMAILSFFGLFWNSYFTVSSIFKCFIPAKAFQSNTKYCSVVPEKKPKNAEWLDVTIQIPVYKESLQEVMMPTLKSCIKSRDHYIRNSGARCNIVICDDGMMAFLKNNFAAAEMLWETIEATKGKYFKLSQLLQKVPKPSRRHLKGLSSHNVYEVFHRMLFYYHYNIGFVARSTWDRRGKFKKASNLNSHLRLFWGAEQLAGVEQIPIEEALIENSHNEDGSRYTMFGNDVSIGHLIIVNDADARMAASVIIKTVPEFLNDKSLGFTQHATKTLDDQRGESYYINMLSAYTDSLYNGHFLLSSMLGCHPPLVGHSIFLRSDAIRQTGRIRTLRKAQRWLKNIGLPFLSVDQIGSYNLQDDGSTEYWSESHVSEDFELMIHLYNLGFNGRYVNYPDCEFQEGITRTFDEEAGRHRKFSLGAHELMFNPFNSWVGQGIFSPLFKTFLRSDIPSYYKIFLTAYLFSYTSGGTYLLVYTMAAISRIVDKDDQVAFLSTFSSAGVLVLSVIVYYVIGYFTFLFTMMKMKWANNNILFPEFRKRGYFYLVYRLVRYCMFFQMLFYTVMGNYFFLGSMDHLLARPGVVSATNKDSITIRRCTAFWDMVKFNVGSWGIAIFIICLSYLVVLETEDWDYAKMPGDLLSVILFAGPACLLAVAAFIVPILLNPFILGWPFNPPLCGKKTDSEEESHHYESSNGKATTVDLHTFMNGADSKLDREIGRTQQKPDVELGSLASNDFGGAMTAANPNDFRSSPRNRRDPKQQSRSNLASVPERKDYLKSAFLSAQDQVLEKYYLSKYLIKSLSKLCYLVLASCDIVTLRQIDEHLKTFQHPQILLFESLRNSCRAASGHERPPFSDNLSRLFTGFFARTYQSDHAFRRLLTWSRIDQDRRQTVLPTTLELQLSRIHFLLASTGISIYFKTNRNKSLEKLDSSPRNLLRRRSSLLFYL</sequence>
<organism evidence="4 5">
    <name type="scientific">Nitzschia inconspicua</name>
    <dbReference type="NCBI Taxonomy" id="303405"/>
    <lineage>
        <taxon>Eukaryota</taxon>
        <taxon>Sar</taxon>
        <taxon>Stramenopiles</taxon>
        <taxon>Ochrophyta</taxon>
        <taxon>Bacillariophyta</taxon>
        <taxon>Bacillariophyceae</taxon>
        <taxon>Bacillariophycidae</taxon>
        <taxon>Bacillariales</taxon>
        <taxon>Bacillariaceae</taxon>
        <taxon>Nitzschia</taxon>
    </lineage>
</organism>
<feature type="transmembrane region" description="Helical" evidence="2">
    <location>
        <begin position="766"/>
        <end position="786"/>
    </location>
</feature>
<feature type="transmembrane region" description="Helical" evidence="2">
    <location>
        <begin position="658"/>
        <end position="680"/>
    </location>
</feature>
<feature type="transmembrane region" description="Helical" evidence="2">
    <location>
        <begin position="701"/>
        <end position="723"/>
    </location>
</feature>
<dbReference type="PANTHER" id="PTHR35408:SF3">
    <property type="entry name" value="GLYCOSYLTRANSFERASE 2-LIKE DOMAIN-CONTAINING PROTEIN"/>
    <property type="match status" value="1"/>
</dbReference>
<keyword evidence="2" id="KW-1133">Transmembrane helix</keyword>
<feature type="domain" description="Glycosyltransferase 2-like" evidence="3">
    <location>
        <begin position="398"/>
        <end position="636"/>
    </location>
</feature>
<evidence type="ECO:0000313" key="4">
    <source>
        <dbReference type="EMBL" id="KAG7367455.1"/>
    </source>
</evidence>
<dbReference type="Proteomes" id="UP000693970">
    <property type="component" value="Unassembled WGS sequence"/>
</dbReference>
<keyword evidence="2" id="KW-0812">Transmembrane</keyword>
<dbReference type="AlphaFoldDB" id="A0A9K3LT22"/>
<dbReference type="PANTHER" id="PTHR35408">
    <property type="entry name" value="CHROMOSOME 15, WHOLE GENOME SHOTGUN SEQUENCE"/>
    <property type="match status" value="1"/>
</dbReference>
<keyword evidence="4" id="KW-0808">Transferase</keyword>
<name>A0A9K3LT22_9STRA</name>
<feature type="transmembrane region" description="Helical" evidence="2">
    <location>
        <begin position="616"/>
        <end position="638"/>
    </location>
</feature>
<dbReference type="InterPro" id="IPR001173">
    <property type="entry name" value="Glyco_trans_2-like"/>
</dbReference>
<gene>
    <name evidence="4" type="ORF">IV203_030126</name>
</gene>
<feature type="transmembrane region" description="Helical" evidence="2">
    <location>
        <begin position="128"/>
        <end position="150"/>
    </location>
</feature>
<feature type="region of interest" description="Disordered" evidence="1">
    <location>
        <begin position="901"/>
        <end position="927"/>
    </location>
</feature>
<evidence type="ECO:0000256" key="1">
    <source>
        <dbReference type="SAM" id="MobiDB-lite"/>
    </source>
</evidence>
<evidence type="ECO:0000256" key="2">
    <source>
        <dbReference type="SAM" id="Phobius"/>
    </source>
</evidence>
<reference evidence="4" key="2">
    <citation type="submission" date="2021-04" db="EMBL/GenBank/DDBJ databases">
        <authorList>
            <person name="Podell S."/>
        </authorList>
    </citation>
    <scope>NUCLEOTIDE SEQUENCE</scope>
    <source>
        <strain evidence="4">Hildebrandi</strain>
    </source>
</reference>
<dbReference type="OrthoDB" id="38531at2759"/>
<feature type="region of interest" description="Disordered" evidence="1">
    <location>
        <begin position="12"/>
        <end position="42"/>
    </location>
</feature>